<keyword evidence="9" id="KW-1185">Reference proteome</keyword>
<dbReference type="CDD" id="cd02947">
    <property type="entry name" value="TRX_family"/>
    <property type="match status" value="1"/>
</dbReference>
<evidence type="ECO:0000256" key="3">
    <source>
        <dbReference type="ARBA" id="ARBA00023157"/>
    </source>
</evidence>
<dbReference type="AlphaFoldDB" id="A2SQ81"/>
<organism evidence="8 9">
    <name type="scientific">Methanocorpusculum labreanum (strain ATCC 43576 / DSM 4855 / Z)</name>
    <dbReference type="NCBI Taxonomy" id="410358"/>
    <lineage>
        <taxon>Archaea</taxon>
        <taxon>Methanobacteriati</taxon>
        <taxon>Methanobacteriota</taxon>
        <taxon>Stenosarchaea group</taxon>
        <taxon>Methanomicrobia</taxon>
        <taxon>Methanomicrobiales</taxon>
        <taxon>Methanocorpusculaceae</taxon>
        <taxon>Methanocorpusculum</taxon>
    </lineage>
</organism>
<protein>
    <submittedName>
        <fullName evidence="8">Thioredoxin domain</fullName>
    </submittedName>
</protein>
<evidence type="ECO:0000256" key="6">
    <source>
        <dbReference type="PIRSR" id="PIRSR000077-4"/>
    </source>
</evidence>
<name>A2SQ81_METLZ</name>
<dbReference type="PANTHER" id="PTHR45663">
    <property type="entry name" value="GEO12009P1"/>
    <property type="match status" value="1"/>
</dbReference>
<evidence type="ECO:0000256" key="4">
    <source>
        <dbReference type="ARBA" id="ARBA00023284"/>
    </source>
</evidence>
<dbReference type="PROSITE" id="PS51352">
    <property type="entry name" value="THIOREDOXIN_2"/>
    <property type="match status" value="1"/>
</dbReference>
<feature type="site" description="Contributes to redox potential value" evidence="5">
    <location>
        <position position="29"/>
    </location>
</feature>
<keyword evidence="4 6" id="KW-0676">Redox-active center</keyword>
<dbReference type="InterPro" id="IPR036249">
    <property type="entry name" value="Thioredoxin-like_sf"/>
</dbReference>
<dbReference type="Pfam" id="PF00085">
    <property type="entry name" value="Thioredoxin"/>
    <property type="match status" value="1"/>
</dbReference>
<dbReference type="Proteomes" id="UP000000365">
    <property type="component" value="Chromosome"/>
</dbReference>
<dbReference type="HOGENOM" id="CLU_090389_10_4_2"/>
<evidence type="ECO:0000256" key="5">
    <source>
        <dbReference type="PIRSR" id="PIRSR000077-1"/>
    </source>
</evidence>
<dbReference type="PRINTS" id="PR00421">
    <property type="entry name" value="THIOREDOXIN"/>
</dbReference>
<evidence type="ECO:0000259" key="7">
    <source>
        <dbReference type="PROSITE" id="PS51352"/>
    </source>
</evidence>
<dbReference type="STRING" id="410358.Mlab_0311"/>
<dbReference type="GO" id="GO:0015035">
    <property type="term" value="F:protein-disulfide reductase activity"/>
    <property type="evidence" value="ECO:0007669"/>
    <property type="project" value="InterPro"/>
</dbReference>
<dbReference type="InterPro" id="IPR005746">
    <property type="entry name" value="Thioredoxin"/>
</dbReference>
<accession>A2SQ81</accession>
<feature type="disulfide bond" description="Redox-active" evidence="6">
    <location>
        <begin position="27"/>
        <end position="30"/>
    </location>
</feature>
<feature type="active site" description="Nucleophile" evidence="5">
    <location>
        <position position="30"/>
    </location>
</feature>
<gene>
    <name evidence="8" type="ordered locus">Mlab_0311</name>
</gene>
<dbReference type="EMBL" id="CP000559">
    <property type="protein sequence ID" value="ABN06487.1"/>
    <property type="molecule type" value="Genomic_DNA"/>
</dbReference>
<evidence type="ECO:0000256" key="1">
    <source>
        <dbReference type="ARBA" id="ARBA00022448"/>
    </source>
</evidence>
<dbReference type="PIRSF" id="PIRSF000077">
    <property type="entry name" value="Thioredoxin"/>
    <property type="match status" value="1"/>
</dbReference>
<dbReference type="eggNOG" id="arCOG01972">
    <property type="taxonomic scope" value="Archaea"/>
</dbReference>
<feature type="site" description="Contributes to redox potential value" evidence="5">
    <location>
        <position position="28"/>
    </location>
</feature>
<proteinExistence type="predicted"/>
<keyword evidence="3 6" id="KW-1015">Disulfide bond</keyword>
<reference evidence="8 9" key="1">
    <citation type="journal article" date="2009" name="Stand. Genomic Sci.">
        <title>Complete genome sequence of Methanocorpusculum labreanum type strain Z.</title>
        <authorList>
            <person name="Anderson I.J."/>
            <person name="Sieprawska-Lupa M."/>
            <person name="Goltsman E."/>
            <person name="Lapidus A."/>
            <person name="Copeland A."/>
            <person name="Glavina Del Rio T."/>
            <person name="Tice H."/>
            <person name="Dalin E."/>
            <person name="Barry K."/>
            <person name="Pitluck S."/>
            <person name="Hauser L."/>
            <person name="Land M."/>
            <person name="Lucas S."/>
            <person name="Richardson P."/>
            <person name="Whitman W.B."/>
            <person name="Kyrpides N.C."/>
        </authorList>
    </citation>
    <scope>NUCLEOTIDE SEQUENCE [LARGE SCALE GENOMIC DNA]</scope>
    <source>
        <strain evidence="9">ATCC 43576 / DSM 4855 / Z</strain>
    </source>
</reference>
<dbReference type="GO" id="GO:0005737">
    <property type="term" value="C:cytoplasm"/>
    <property type="evidence" value="ECO:0007669"/>
    <property type="project" value="TreeGrafter"/>
</dbReference>
<feature type="active site" description="Nucleophile" evidence="5">
    <location>
        <position position="27"/>
    </location>
</feature>
<feature type="domain" description="Thioredoxin" evidence="7">
    <location>
        <begin position="1"/>
        <end position="102"/>
    </location>
</feature>
<keyword evidence="1" id="KW-0813">Transport</keyword>
<dbReference type="Gene3D" id="3.40.30.10">
    <property type="entry name" value="Glutaredoxin"/>
    <property type="match status" value="1"/>
</dbReference>
<feature type="site" description="Deprotonates C-terminal active site Cys" evidence="5">
    <location>
        <position position="21"/>
    </location>
</feature>
<sequence length="102" mass="11229">MGSYISVLLPVLIMTKPVLYDFFATWCGPCRIQSPIVHDLAKKMEGLVDVQMVDVDEHGDLANKYSISVVPTLIIEKDGKVIQRLEGVTDAATLESLLKALI</sequence>
<evidence type="ECO:0000256" key="2">
    <source>
        <dbReference type="ARBA" id="ARBA00022982"/>
    </source>
</evidence>
<evidence type="ECO:0000313" key="9">
    <source>
        <dbReference type="Proteomes" id="UP000000365"/>
    </source>
</evidence>
<keyword evidence="2" id="KW-0249">Electron transport</keyword>
<dbReference type="InterPro" id="IPR013766">
    <property type="entry name" value="Thioredoxin_domain"/>
</dbReference>
<dbReference type="SUPFAM" id="SSF52833">
    <property type="entry name" value="Thioredoxin-like"/>
    <property type="match status" value="1"/>
</dbReference>
<dbReference type="KEGG" id="mla:Mlab_0311"/>
<evidence type="ECO:0000313" key="8">
    <source>
        <dbReference type="EMBL" id="ABN06487.1"/>
    </source>
</evidence>
<dbReference type="PANTHER" id="PTHR45663:SF11">
    <property type="entry name" value="GEO12009P1"/>
    <property type="match status" value="1"/>
</dbReference>